<proteinExistence type="predicted"/>
<reference evidence="1" key="1">
    <citation type="submission" date="2020-04" db="EMBL/GenBank/DDBJ databases">
        <authorList>
            <person name="Chiriac C."/>
            <person name="Salcher M."/>
            <person name="Ghai R."/>
            <person name="Kavagutti S V."/>
        </authorList>
    </citation>
    <scope>NUCLEOTIDE SEQUENCE</scope>
</reference>
<name>A0A6J5LLM8_9CAUD</name>
<accession>A0A6J5LLM8</accession>
<organism evidence="1">
    <name type="scientific">uncultured Caudovirales phage</name>
    <dbReference type="NCBI Taxonomy" id="2100421"/>
    <lineage>
        <taxon>Viruses</taxon>
        <taxon>Duplodnaviria</taxon>
        <taxon>Heunggongvirae</taxon>
        <taxon>Uroviricota</taxon>
        <taxon>Caudoviricetes</taxon>
        <taxon>Peduoviridae</taxon>
        <taxon>Maltschvirus</taxon>
        <taxon>Maltschvirus maltsch</taxon>
    </lineage>
</organism>
<protein>
    <submittedName>
        <fullName evidence="1">Uncharacterized protein</fullName>
    </submittedName>
</protein>
<gene>
    <name evidence="1" type="ORF">UFOVP272_3</name>
</gene>
<sequence>MIRGFGIRAYRFMCTLGIAHAFGVLLQEDGFAILQENGSKIVLE</sequence>
<evidence type="ECO:0000313" key="1">
    <source>
        <dbReference type="EMBL" id="CAB4133987.1"/>
    </source>
</evidence>
<dbReference type="EMBL" id="LR796279">
    <property type="protein sequence ID" value="CAB4133987.1"/>
    <property type="molecule type" value="Genomic_DNA"/>
</dbReference>